<dbReference type="PANTHER" id="PTHR32204:SF0">
    <property type="entry name" value="ATPASE RAVA"/>
    <property type="match status" value="1"/>
</dbReference>
<accession>A0ABT6Y8A8</accession>
<dbReference type="InterPro" id="IPR045427">
    <property type="entry name" value="MoxR"/>
</dbReference>
<dbReference type="Gene3D" id="3.40.50.300">
    <property type="entry name" value="P-loop containing nucleotide triphosphate hydrolases"/>
    <property type="match status" value="1"/>
</dbReference>
<gene>
    <name evidence="3" type="ORF">QM524_09020</name>
</gene>
<dbReference type="RefSeq" id="WP_283344304.1">
    <property type="nucleotide sequence ID" value="NZ_JASHIF010000007.1"/>
</dbReference>
<dbReference type="PANTHER" id="PTHR32204">
    <property type="entry name" value="ATPASE RAVA"/>
    <property type="match status" value="1"/>
</dbReference>
<sequence length="392" mass="44812">MGFITNTLPAKQLHLHMNAIDQLNQVLEYLKKTFVGKDEIIDLLGICLVARENAFLLGPPGTAKSAIVRTLSQCIVDGNNFEYLLTRFTEPSEIFGPFDIRKLKEGELITNTEGMMPEASLVFLDEIFNANSAILNSLLMALNERIFRRGRETRLLPALMFVGASNQLPQEETLNALLDRFLIRINCNYVAPDQLEQVLIQGWKQQKNPIQDIPSITPNAIKDLQAMSKNIDLSPIRAQYVDLIHSLRNTGFSVSDRRAVKIQNLIAASALLADRQEVITSDLWVMRHIWDTEEQIETLQAMIEGVIGNEPIPNSHPQAFQNALPDAEVLMQEIISLTERWEQSAENWEEKNLIKDQLRFLQNRNNWLQSEEKRRYIQQNIDALWQKILAQS</sequence>
<reference evidence="3 4" key="1">
    <citation type="submission" date="2023-05" db="EMBL/GenBank/DDBJ databases">
        <title>Novel species of genus Flectobacillus isolated from stream in China.</title>
        <authorList>
            <person name="Lu H."/>
        </authorList>
    </citation>
    <scope>NUCLEOTIDE SEQUENCE [LARGE SCALE GENOMIC DNA]</scope>
    <source>
        <strain evidence="3 4">KCTC 42575</strain>
    </source>
</reference>
<dbReference type="Pfam" id="PF17868">
    <property type="entry name" value="AAA_lid_8"/>
    <property type="match status" value="1"/>
</dbReference>
<dbReference type="CDD" id="cd00009">
    <property type="entry name" value="AAA"/>
    <property type="match status" value="1"/>
</dbReference>
<dbReference type="Proteomes" id="UP001236507">
    <property type="component" value="Unassembled WGS sequence"/>
</dbReference>
<name>A0ABT6Y8A8_9BACT</name>
<organism evidence="3 4">
    <name type="scientific">Flectobacillus roseus</name>
    <dbReference type="NCBI Taxonomy" id="502259"/>
    <lineage>
        <taxon>Bacteria</taxon>
        <taxon>Pseudomonadati</taxon>
        <taxon>Bacteroidota</taxon>
        <taxon>Cytophagia</taxon>
        <taxon>Cytophagales</taxon>
        <taxon>Flectobacillaceae</taxon>
        <taxon>Flectobacillus</taxon>
    </lineage>
</organism>
<evidence type="ECO:0000313" key="3">
    <source>
        <dbReference type="EMBL" id="MDI9859348.1"/>
    </source>
</evidence>
<keyword evidence="4" id="KW-1185">Reference proteome</keyword>
<protein>
    <submittedName>
        <fullName evidence="3">AAA family ATPase</fullName>
    </submittedName>
</protein>
<dbReference type="InterPro" id="IPR041538">
    <property type="entry name" value="RavA-like_AAA_lid"/>
</dbReference>
<evidence type="ECO:0000259" key="1">
    <source>
        <dbReference type="Pfam" id="PF17868"/>
    </source>
</evidence>
<evidence type="ECO:0000313" key="4">
    <source>
        <dbReference type="Proteomes" id="UP001236507"/>
    </source>
</evidence>
<evidence type="ECO:0000259" key="2">
    <source>
        <dbReference type="Pfam" id="PF20030"/>
    </source>
</evidence>
<comment type="caution">
    <text evidence="3">The sequence shown here is derived from an EMBL/GenBank/DDBJ whole genome shotgun (WGS) entry which is preliminary data.</text>
</comment>
<feature type="domain" description="ATPase RavA-like AAA lid" evidence="1">
    <location>
        <begin position="248"/>
        <end position="303"/>
    </location>
</feature>
<dbReference type="SUPFAM" id="SSF52540">
    <property type="entry name" value="P-loop containing nucleoside triphosphate hydrolases"/>
    <property type="match status" value="1"/>
</dbReference>
<dbReference type="Pfam" id="PF20030">
    <property type="entry name" value="bpMoxR"/>
    <property type="match status" value="1"/>
</dbReference>
<feature type="domain" description="MoxR" evidence="2">
    <location>
        <begin position="22"/>
        <end position="225"/>
    </location>
</feature>
<dbReference type="InterPro" id="IPR050513">
    <property type="entry name" value="RavA_ATPases"/>
</dbReference>
<proteinExistence type="predicted"/>
<dbReference type="InterPro" id="IPR027417">
    <property type="entry name" value="P-loop_NTPase"/>
</dbReference>
<dbReference type="EMBL" id="JASHIF010000007">
    <property type="protein sequence ID" value="MDI9859348.1"/>
    <property type="molecule type" value="Genomic_DNA"/>
</dbReference>